<evidence type="ECO:0000313" key="2">
    <source>
        <dbReference type="EMBL" id="OAN45925.1"/>
    </source>
</evidence>
<proteinExistence type="predicted"/>
<protein>
    <submittedName>
        <fullName evidence="2">Uncharacterized protein</fullName>
    </submittedName>
</protein>
<gene>
    <name evidence="2" type="ORF">A6A05_16570</name>
</gene>
<keyword evidence="3" id="KW-1185">Reference proteome</keyword>
<comment type="caution">
    <text evidence="2">The sequence shown here is derived from an EMBL/GenBank/DDBJ whole genome shotgun (WGS) entry which is preliminary data.</text>
</comment>
<dbReference type="AlphaFoldDB" id="A0A178MD05"/>
<name>A0A178MD05_9PROT</name>
<feature type="compositionally biased region" description="Low complexity" evidence="1">
    <location>
        <begin position="94"/>
        <end position="140"/>
    </location>
</feature>
<dbReference type="Proteomes" id="UP000078543">
    <property type="component" value="Unassembled WGS sequence"/>
</dbReference>
<evidence type="ECO:0000313" key="3">
    <source>
        <dbReference type="Proteomes" id="UP000078543"/>
    </source>
</evidence>
<feature type="region of interest" description="Disordered" evidence="1">
    <location>
        <begin position="88"/>
        <end position="147"/>
    </location>
</feature>
<dbReference type="EMBL" id="LWQU01000179">
    <property type="protein sequence ID" value="OAN45925.1"/>
    <property type="molecule type" value="Genomic_DNA"/>
</dbReference>
<accession>A0A178MD05</accession>
<evidence type="ECO:0000256" key="1">
    <source>
        <dbReference type="SAM" id="MobiDB-lite"/>
    </source>
</evidence>
<sequence>MRLAAEEADKVMGRVRQAMDEGRRIADGLRQSMSSERKARARETVERLKQQLLQLAPVLALNPKAAASVLRQMTRQLADAVSDYARDGAPRTNAAPAPAAAASSSGAALSDPAASETTPSATAAADPAAQPVAAKAEPAARVTMTPGEASDVAAAARAAEREKARTAYQAAAGAQEIHAPDEKFLREARQVFERLKVMVRGMLALLEDEHQRKKEARAFDENAEIIEKGLAEIEGWSKEPAPIAPPVSPTAPVSVAV</sequence>
<dbReference type="STRING" id="1437059.A6A05_16570"/>
<organism evidence="2 3">
    <name type="scientific">Magnetospirillum moscoviense</name>
    <dbReference type="NCBI Taxonomy" id="1437059"/>
    <lineage>
        <taxon>Bacteria</taxon>
        <taxon>Pseudomonadati</taxon>
        <taxon>Pseudomonadota</taxon>
        <taxon>Alphaproteobacteria</taxon>
        <taxon>Rhodospirillales</taxon>
        <taxon>Rhodospirillaceae</taxon>
        <taxon>Magnetospirillum</taxon>
    </lineage>
</organism>
<reference evidence="2 3" key="1">
    <citation type="submission" date="2016-04" db="EMBL/GenBank/DDBJ databases">
        <title>Draft genome sequence of freshwater magnetotactic bacteria Magnetospirillum marisnigri SP-1 and Magnetospirillum moscoviense BB-1.</title>
        <authorList>
            <person name="Koziaeva V."/>
            <person name="Dziuba M.V."/>
            <person name="Ivanov T.M."/>
            <person name="Kuznetsov B."/>
            <person name="Grouzdev D.S."/>
        </authorList>
    </citation>
    <scope>NUCLEOTIDE SEQUENCE [LARGE SCALE GENOMIC DNA]</scope>
    <source>
        <strain evidence="2 3">BB-1</strain>
    </source>
</reference>
<feature type="region of interest" description="Disordered" evidence="1">
    <location>
        <begin position="237"/>
        <end position="257"/>
    </location>
</feature>